<dbReference type="STRING" id="51028.A0A0N4VIZ8"/>
<dbReference type="Pfam" id="PF00168">
    <property type="entry name" value="C2"/>
    <property type="match status" value="2"/>
</dbReference>
<dbReference type="Gene3D" id="3.20.20.190">
    <property type="entry name" value="Phosphatidylinositol (PI) phosphodiesterase"/>
    <property type="match status" value="1"/>
</dbReference>
<dbReference type="InterPro" id="IPR015359">
    <property type="entry name" value="PLC_EF-hand-like"/>
</dbReference>
<dbReference type="Gene3D" id="1.10.238.10">
    <property type="entry name" value="EF-hand"/>
    <property type="match status" value="1"/>
</dbReference>
<name>A0A0N4VIZ8_ENTVE</name>
<dbReference type="CDD" id="cd16206">
    <property type="entry name" value="EFh_PRIP"/>
    <property type="match status" value="1"/>
</dbReference>
<dbReference type="GO" id="GO:0051209">
    <property type="term" value="P:release of sequestered calcium ion into cytosol"/>
    <property type="evidence" value="ECO:0007669"/>
    <property type="project" value="TreeGrafter"/>
</dbReference>
<dbReference type="CDD" id="cd08558">
    <property type="entry name" value="PI-PLCc_eukaryota"/>
    <property type="match status" value="1"/>
</dbReference>
<dbReference type="GO" id="GO:0048015">
    <property type="term" value="P:phosphatidylinositol-mediated signaling"/>
    <property type="evidence" value="ECO:0007669"/>
    <property type="project" value="TreeGrafter"/>
</dbReference>
<organism evidence="9">
    <name type="scientific">Enterobius vermicularis</name>
    <name type="common">Human pinworm</name>
    <dbReference type="NCBI Taxonomy" id="51028"/>
    <lineage>
        <taxon>Eukaryota</taxon>
        <taxon>Metazoa</taxon>
        <taxon>Ecdysozoa</taxon>
        <taxon>Nematoda</taxon>
        <taxon>Chromadorea</taxon>
        <taxon>Rhabditida</taxon>
        <taxon>Spirurina</taxon>
        <taxon>Oxyuridomorpha</taxon>
        <taxon>Oxyuroidea</taxon>
        <taxon>Oxyuridae</taxon>
        <taxon>Enterobius</taxon>
    </lineage>
</organism>
<keyword evidence="2" id="KW-0963">Cytoplasm</keyword>
<comment type="catalytic activity">
    <reaction evidence="4">
        <text>a 1,2-diacyl-sn-glycero-3-phospho-(1D-myo-inositol-4,5-bisphosphate) + H2O = 1D-myo-inositol 1,4,5-trisphosphate + a 1,2-diacyl-sn-glycerol + H(+)</text>
        <dbReference type="Rhea" id="RHEA:33179"/>
        <dbReference type="ChEBI" id="CHEBI:15377"/>
        <dbReference type="ChEBI" id="CHEBI:15378"/>
        <dbReference type="ChEBI" id="CHEBI:17815"/>
        <dbReference type="ChEBI" id="CHEBI:58456"/>
        <dbReference type="ChEBI" id="CHEBI:203600"/>
        <dbReference type="EC" id="3.1.4.11"/>
    </reaction>
</comment>
<evidence type="ECO:0000313" key="8">
    <source>
        <dbReference type="Proteomes" id="UP000274131"/>
    </source>
</evidence>
<dbReference type="InterPro" id="IPR000909">
    <property type="entry name" value="PLipase_C_PInositol-sp_X_dom"/>
</dbReference>
<dbReference type="PROSITE" id="PS50008">
    <property type="entry name" value="PIPLC_Y_DOMAIN"/>
    <property type="match status" value="1"/>
</dbReference>
<dbReference type="Pfam" id="PF09279">
    <property type="entry name" value="EF-hand_like"/>
    <property type="match status" value="1"/>
</dbReference>
<dbReference type="FunFam" id="1.10.238.10:FF:000005">
    <property type="entry name" value="Phosphoinositide phospholipase C"/>
    <property type="match status" value="1"/>
</dbReference>
<dbReference type="PANTHER" id="PTHR10336">
    <property type="entry name" value="PHOSPHOINOSITIDE-SPECIFIC PHOSPHOLIPASE C FAMILY PROTEIN"/>
    <property type="match status" value="1"/>
</dbReference>
<comment type="subcellular location">
    <subcellularLocation>
        <location evidence="1">Cytoplasm</location>
    </subcellularLocation>
</comment>
<evidence type="ECO:0000313" key="9">
    <source>
        <dbReference type="WBParaSite" id="EVEC_0001081901-mRNA-1"/>
    </source>
</evidence>
<dbReference type="SUPFAM" id="SSF47473">
    <property type="entry name" value="EF-hand"/>
    <property type="match status" value="1"/>
</dbReference>
<dbReference type="InterPro" id="IPR011992">
    <property type="entry name" value="EF-hand-dom_pair"/>
</dbReference>
<evidence type="ECO:0000313" key="7">
    <source>
        <dbReference type="EMBL" id="VDD95393.1"/>
    </source>
</evidence>
<protein>
    <recommendedName>
        <fullName evidence="4">Phosphoinositide phospholipase C</fullName>
        <ecNumber evidence="4">3.1.4.11</ecNumber>
    </recommendedName>
</protein>
<evidence type="ECO:0000256" key="3">
    <source>
        <dbReference type="ARBA" id="ARBA00023224"/>
    </source>
</evidence>
<dbReference type="AlphaFoldDB" id="A0A0N4VIZ8"/>
<dbReference type="InterPro" id="IPR001711">
    <property type="entry name" value="PLipase_C_Pinositol-sp_Y"/>
</dbReference>
<evidence type="ECO:0000259" key="5">
    <source>
        <dbReference type="PROSITE" id="PS50004"/>
    </source>
</evidence>
<dbReference type="Proteomes" id="UP000274131">
    <property type="component" value="Unassembled WGS sequence"/>
</dbReference>
<dbReference type="SMART" id="SM00148">
    <property type="entry name" value="PLCXc"/>
    <property type="match status" value="1"/>
</dbReference>
<keyword evidence="4" id="KW-0378">Hydrolase</keyword>
<keyword evidence="8" id="KW-1185">Reference proteome</keyword>
<dbReference type="SMART" id="SM00239">
    <property type="entry name" value="C2"/>
    <property type="match status" value="1"/>
</dbReference>
<dbReference type="EMBL" id="UXUI01010577">
    <property type="protein sequence ID" value="VDD95393.1"/>
    <property type="molecule type" value="Genomic_DNA"/>
</dbReference>
<evidence type="ECO:0000256" key="1">
    <source>
        <dbReference type="ARBA" id="ARBA00004496"/>
    </source>
</evidence>
<dbReference type="InterPro" id="IPR011993">
    <property type="entry name" value="PH-like_dom_sf"/>
</dbReference>
<dbReference type="GO" id="GO:0046488">
    <property type="term" value="P:phosphatidylinositol metabolic process"/>
    <property type="evidence" value="ECO:0007669"/>
    <property type="project" value="TreeGrafter"/>
</dbReference>
<dbReference type="SUPFAM" id="SSF50729">
    <property type="entry name" value="PH domain-like"/>
    <property type="match status" value="1"/>
</dbReference>
<dbReference type="CDD" id="cd00275">
    <property type="entry name" value="C2_PLC_like"/>
    <property type="match status" value="1"/>
</dbReference>
<reference evidence="7 8" key="2">
    <citation type="submission" date="2018-10" db="EMBL/GenBank/DDBJ databases">
        <authorList>
            <consortium name="Pathogen Informatics"/>
        </authorList>
    </citation>
    <scope>NUCLEOTIDE SEQUENCE [LARGE SCALE GENOMIC DNA]</scope>
</reference>
<dbReference type="SUPFAM" id="SSF51695">
    <property type="entry name" value="PLC-like phosphodiesterases"/>
    <property type="match status" value="1"/>
</dbReference>
<dbReference type="PANTHER" id="PTHR10336:SF196">
    <property type="entry name" value="PHOSPHOINOSITIDE PHOSPHOLIPASE C"/>
    <property type="match status" value="1"/>
</dbReference>
<dbReference type="GO" id="GO:0005737">
    <property type="term" value="C:cytoplasm"/>
    <property type="evidence" value="ECO:0007669"/>
    <property type="project" value="UniProtKB-SubCell"/>
</dbReference>
<dbReference type="OrthoDB" id="269822at2759"/>
<dbReference type="GO" id="GO:0016042">
    <property type="term" value="P:lipid catabolic process"/>
    <property type="evidence" value="ECO:0007669"/>
    <property type="project" value="UniProtKB-KW"/>
</dbReference>
<dbReference type="GO" id="GO:0007214">
    <property type="term" value="P:gamma-aminobutyric acid signaling pathway"/>
    <property type="evidence" value="ECO:0007669"/>
    <property type="project" value="TreeGrafter"/>
</dbReference>
<dbReference type="PROSITE" id="PS50007">
    <property type="entry name" value="PIPLC_X_DOMAIN"/>
    <property type="match status" value="1"/>
</dbReference>
<dbReference type="InterPro" id="IPR017946">
    <property type="entry name" value="PLC-like_Pdiesterase_TIM-brl"/>
</dbReference>
<keyword evidence="4" id="KW-0443">Lipid metabolism</keyword>
<keyword evidence="4" id="KW-0442">Lipid degradation</keyword>
<feature type="domain" description="PI-PLC Y-box" evidence="6">
    <location>
        <begin position="477"/>
        <end position="567"/>
    </location>
</feature>
<evidence type="ECO:0000256" key="2">
    <source>
        <dbReference type="ARBA" id="ARBA00022490"/>
    </source>
</evidence>
<dbReference type="EC" id="3.1.4.11" evidence="4"/>
<dbReference type="PROSITE" id="PS50004">
    <property type="entry name" value="C2"/>
    <property type="match status" value="1"/>
</dbReference>
<dbReference type="Pfam" id="PF16457">
    <property type="entry name" value="PH_12"/>
    <property type="match status" value="1"/>
</dbReference>
<dbReference type="Pfam" id="PF00387">
    <property type="entry name" value="PI-PLC-Y"/>
    <property type="match status" value="1"/>
</dbReference>
<gene>
    <name evidence="7" type="ORF">EVEC_LOCUS10144</name>
</gene>
<evidence type="ECO:0000259" key="6">
    <source>
        <dbReference type="PROSITE" id="PS50008"/>
    </source>
</evidence>
<evidence type="ECO:0000256" key="4">
    <source>
        <dbReference type="RuleBase" id="RU361133"/>
    </source>
</evidence>
<dbReference type="GO" id="GO:0032228">
    <property type="term" value="P:regulation of synaptic transmission, GABAergic"/>
    <property type="evidence" value="ECO:0007669"/>
    <property type="project" value="TreeGrafter"/>
</dbReference>
<dbReference type="WBParaSite" id="EVEC_0001081901-mRNA-1">
    <property type="protein sequence ID" value="EVEC_0001081901-mRNA-1"/>
    <property type="gene ID" value="EVEC_0001081901"/>
</dbReference>
<dbReference type="Pfam" id="PF00388">
    <property type="entry name" value="PI-PLC-X"/>
    <property type="match status" value="1"/>
</dbReference>
<sequence>MEDKKVSNFAIDTIKEIRVGRNTELLRARENCMSDMPDECAFSVIYGDDYDCLDLIARTPEEVNIWVTGLIALTSGQKSLLLTVFLWIESQFDEADLEKEGYISEKTAIRLIRQMNKRLLLTRVTHKVKEAAVLKSSSSQHSGISKEQFVDIYKDLATRPEIYFLMVRYANKDYLSCNDFQIFLETEQGMVGVTRDLCESIIEQYEPAEEARKNGYMTVDGRETLGFTNYLLCEDCGIYDTNRKQVYHEMNHPFSSYFIAASYRTYLLEDQLKGPSSSDAYTNALKRSCRFIEDITILVNVWEPNEAENETEPMIFHGGTTARKVKLSEALYAIKNSAFEKSRLKFPLFIRLYVHLNMDWQLVLATTLENVLDTLLYRSKIDDVDWCNGDRLPSPEELQMKIILIGKKLENDDAESGEVVEDEDDPYIMPQQKPVHRRVRRYVLRKELSDLICPWLKPVLQKELPTTYDDSITNKCNLITFTEGNCLKILQNASAEFTQFSRDCLVRAIPNALRLDSSNMNPLEFWNYGVQFVSLNYQTPGLMMDLQEGRFSDNGGCGYILKPSLMRDDFYTPGDKLPFTPQFQILHLRILSGQQLPRPRGSNAKGDSSDPFVVVEVFGVSADCAEERTKTVRNDSKIFFNQMENENLFFQRTNFFLNPIVLGVNPSFDESFQFQISVPELALVRFLVLDDDFIGDDFIGQYTIPFECLQSGQFKFQRFSVLSFFEFFSQRGKLKLHFAAASGYRHIPLSNNEGDLLENCTLFVHVAVTNRRGGGKPRKRGMSVKRKMQRVNTGMKMTGVKSVDDLFKFAVAPLADSIDLRNKLEAAMVDWQEHCGLGPAGTIRQGLRLMHARTKTAAMNASPPLSPASSGRIYSSKTQAGVPRFQITNIFSKQYEVLSLTFFQHPVICMFGEFPDHLQKTLVSFATLLRICTTILSKTDQLLTKVVMINLFLFIFVKKIWATLDYEGQQNLIETCSERLRGLKAARASENFAWNVRLLRAQLTLMNKTQTEANDIFKQVFDAGRILGILSEKCSSQLGTKRYLHTSSC</sequence>
<proteinExistence type="predicted"/>
<dbReference type="PRINTS" id="PR00390">
    <property type="entry name" value="PHPHLIPASEC"/>
</dbReference>
<dbReference type="InterPro" id="IPR000008">
    <property type="entry name" value="C2_dom"/>
</dbReference>
<dbReference type="SUPFAM" id="SSF49562">
    <property type="entry name" value="C2 domain (Calcium/lipid-binding domain, CaLB)"/>
    <property type="match status" value="1"/>
</dbReference>
<dbReference type="InterPro" id="IPR035892">
    <property type="entry name" value="C2_domain_sf"/>
</dbReference>
<keyword evidence="3" id="KW-0807">Transducer</keyword>
<dbReference type="Gene3D" id="2.60.40.150">
    <property type="entry name" value="C2 domain"/>
    <property type="match status" value="1"/>
</dbReference>
<dbReference type="InterPro" id="IPR001849">
    <property type="entry name" value="PH_domain"/>
</dbReference>
<accession>A0A0N4VIZ8</accession>
<dbReference type="GO" id="GO:0004435">
    <property type="term" value="F:phosphatidylinositol-4,5-bisphosphate phospholipase C activity"/>
    <property type="evidence" value="ECO:0007669"/>
    <property type="project" value="UniProtKB-EC"/>
</dbReference>
<feature type="domain" description="C2" evidence="5">
    <location>
        <begin position="561"/>
        <end position="719"/>
    </location>
</feature>
<reference evidence="9" key="1">
    <citation type="submission" date="2017-02" db="UniProtKB">
        <authorList>
            <consortium name="WormBaseParasite"/>
        </authorList>
    </citation>
    <scope>IDENTIFICATION</scope>
</reference>
<dbReference type="SMART" id="SM00149">
    <property type="entry name" value="PLCYc"/>
    <property type="match status" value="1"/>
</dbReference>
<dbReference type="Gene3D" id="2.30.29.30">
    <property type="entry name" value="Pleckstrin-homology domain (PH domain)/Phosphotyrosine-binding domain (PTB)"/>
    <property type="match status" value="1"/>
</dbReference>
<dbReference type="InterPro" id="IPR001192">
    <property type="entry name" value="PI-PLC_fam"/>
</dbReference>